<dbReference type="EMBL" id="CP018145">
    <property type="protein sequence ID" value="ASJ54832.1"/>
    <property type="molecule type" value="Genomic_DNA"/>
</dbReference>
<dbReference type="AlphaFoldDB" id="A0A220MIZ6"/>
<accession>A0A220MIZ6</accession>
<gene>
    <name evidence="1" type="ORF">BP422_15390</name>
</gene>
<sequence>MFSIEVKTAFFIKVANIVAIEGKPNGDLKAKVLHDETDNSKSYNVKGVALVNGREYISPIESITLQLEPGDYNAEDLIGKRLVSYD</sequence>
<protein>
    <submittedName>
        <fullName evidence="1">Uncharacterized protein</fullName>
    </submittedName>
</protein>
<name>A0A220MIZ6_9BACL</name>
<dbReference type="RefSeq" id="WP_088908542.1">
    <property type="nucleotide sequence ID" value="NZ_CP018145.1"/>
</dbReference>
<reference evidence="1 2" key="1">
    <citation type="submission" date="2016-11" db="EMBL/GenBank/DDBJ databases">
        <authorList>
            <person name="Jaros S."/>
            <person name="Januszkiewicz K."/>
            <person name="Wedrychowicz H."/>
        </authorList>
    </citation>
    <scope>NUCLEOTIDE SEQUENCE [LARGE SCALE GENOMIC DNA]</scope>
    <source>
        <strain evidence="1 2">NF2</strain>
    </source>
</reference>
<evidence type="ECO:0000313" key="2">
    <source>
        <dbReference type="Proteomes" id="UP000197781"/>
    </source>
</evidence>
<organism evidence="1 2">
    <name type="scientific">Brevibacillus formosus</name>
    <dbReference type="NCBI Taxonomy" id="54913"/>
    <lineage>
        <taxon>Bacteria</taxon>
        <taxon>Bacillati</taxon>
        <taxon>Bacillota</taxon>
        <taxon>Bacilli</taxon>
        <taxon>Bacillales</taxon>
        <taxon>Paenibacillaceae</taxon>
        <taxon>Brevibacillus</taxon>
    </lineage>
</organism>
<evidence type="ECO:0000313" key="1">
    <source>
        <dbReference type="EMBL" id="ASJ54832.1"/>
    </source>
</evidence>
<proteinExistence type="predicted"/>
<dbReference type="Proteomes" id="UP000197781">
    <property type="component" value="Chromosome"/>
</dbReference>
<dbReference type="KEGG" id="bfm:BP422_15390"/>